<dbReference type="CDD" id="cd00198">
    <property type="entry name" value="vWFA"/>
    <property type="match status" value="1"/>
</dbReference>
<dbReference type="AlphaFoldDB" id="A0A5Q2RT66"/>
<dbReference type="Proteomes" id="UP000334019">
    <property type="component" value="Chromosome"/>
</dbReference>
<evidence type="ECO:0000313" key="4">
    <source>
        <dbReference type="Proteomes" id="UP000334019"/>
    </source>
</evidence>
<dbReference type="InterPro" id="IPR002035">
    <property type="entry name" value="VWF_A"/>
</dbReference>
<dbReference type="InterPro" id="IPR011195">
    <property type="entry name" value="UCP010256"/>
</dbReference>
<dbReference type="SUPFAM" id="SSF53300">
    <property type="entry name" value="vWA-like"/>
    <property type="match status" value="1"/>
</dbReference>
<dbReference type="PANTHER" id="PTHR39338">
    <property type="entry name" value="BLL5662 PROTEIN-RELATED"/>
    <property type="match status" value="1"/>
</dbReference>
<dbReference type="Pfam" id="PF05762">
    <property type="entry name" value="VWA_CoxE"/>
    <property type="match status" value="1"/>
</dbReference>
<name>A0A5Q2RT66_9ACTN</name>
<evidence type="ECO:0000259" key="2">
    <source>
        <dbReference type="SMART" id="SM00327"/>
    </source>
</evidence>
<sequence length="371" mass="40314">MTTGVDRAVVGFVAALRRAGLVVPVGSTVLFVQALGEVGLDDRAGAYWAGRATLVTRPEDVPVYDEVFRAYWDHGAAAVLRGASAPERITVALDDGEDDPSEAPDESGDEEGPVLSVRYSAQEVLRERDFASCTDEELAEAHRLMDRMRVVSARRPSRRRRHVGEAGARIDLGRTLRDALRRGGETTRLSTTAPGERPRRLVLLVDISGSMEPYARSLVRFVHAAVVGRARVEAFTLGTQLTRITRELASRDPDAAVARAADAVEDWSGGTRLGEMLRTFNDQWGVRGMARGAVVVILSDGWDRGDPDLLAEQMGRLHRVAHRVVWVNPLKATPGYEPLARGMAAALPFVDTFIAGHSLAALEHLAEEIAA</sequence>
<protein>
    <submittedName>
        <fullName evidence="3">VWA domain-containing protein</fullName>
    </submittedName>
</protein>
<organism evidence="3 4">
    <name type="scientific">Actinomarinicola tropica</name>
    <dbReference type="NCBI Taxonomy" id="2789776"/>
    <lineage>
        <taxon>Bacteria</taxon>
        <taxon>Bacillati</taxon>
        <taxon>Actinomycetota</taxon>
        <taxon>Acidimicrobiia</taxon>
        <taxon>Acidimicrobiales</taxon>
        <taxon>Iamiaceae</taxon>
        <taxon>Actinomarinicola</taxon>
    </lineage>
</organism>
<gene>
    <name evidence="3" type="ORF">GH723_13180</name>
</gene>
<evidence type="ECO:0000313" key="3">
    <source>
        <dbReference type="EMBL" id="QGG97110.1"/>
    </source>
</evidence>
<feature type="region of interest" description="Disordered" evidence="1">
    <location>
        <begin position="94"/>
        <end position="114"/>
    </location>
</feature>
<dbReference type="SMART" id="SM00327">
    <property type="entry name" value="VWA"/>
    <property type="match status" value="1"/>
</dbReference>
<keyword evidence="4" id="KW-1185">Reference proteome</keyword>
<dbReference type="InterPro" id="IPR036465">
    <property type="entry name" value="vWFA_dom_sf"/>
</dbReference>
<feature type="compositionally biased region" description="Acidic residues" evidence="1">
    <location>
        <begin position="94"/>
        <end position="112"/>
    </location>
</feature>
<evidence type="ECO:0000256" key="1">
    <source>
        <dbReference type="SAM" id="MobiDB-lite"/>
    </source>
</evidence>
<feature type="domain" description="VWFA" evidence="2">
    <location>
        <begin position="198"/>
        <end position="363"/>
    </location>
</feature>
<dbReference type="KEGG" id="atq:GH723_13180"/>
<accession>A0A5Q2RT66</accession>
<proteinExistence type="predicted"/>
<dbReference type="InterPro" id="IPR008912">
    <property type="entry name" value="Uncharacterised_CoxE"/>
</dbReference>
<dbReference type="PIRSF" id="PIRSF010256">
    <property type="entry name" value="CoxE_vWa"/>
    <property type="match status" value="1"/>
</dbReference>
<reference evidence="3 4" key="1">
    <citation type="submission" date="2019-11" db="EMBL/GenBank/DDBJ databases">
        <authorList>
            <person name="He Y."/>
        </authorList>
    </citation>
    <scope>NUCLEOTIDE SEQUENCE [LARGE SCALE GENOMIC DNA]</scope>
    <source>
        <strain evidence="3 4">SCSIO 58843</strain>
    </source>
</reference>
<dbReference type="Gene3D" id="3.40.50.410">
    <property type="entry name" value="von Willebrand factor, type A domain"/>
    <property type="match status" value="1"/>
</dbReference>
<dbReference type="EMBL" id="CP045851">
    <property type="protein sequence ID" value="QGG97110.1"/>
    <property type="molecule type" value="Genomic_DNA"/>
</dbReference>
<dbReference type="PANTHER" id="PTHR39338:SF6">
    <property type="entry name" value="BLL5662 PROTEIN"/>
    <property type="match status" value="1"/>
</dbReference>